<evidence type="ECO:0000259" key="1">
    <source>
        <dbReference type="Pfam" id="PF12623"/>
    </source>
</evidence>
<dbReference type="InterPro" id="IPR038546">
    <property type="entry name" value="Hen1_N_sf"/>
</dbReference>
<evidence type="ECO:0000313" key="2">
    <source>
        <dbReference type="EMBL" id="QPC83694.1"/>
    </source>
</evidence>
<reference evidence="2 3" key="1">
    <citation type="submission" date="2020-02" db="EMBL/GenBank/DDBJ databases">
        <authorList>
            <person name="Zheng R.K."/>
            <person name="Sun C.M."/>
        </authorList>
    </citation>
    <scope>NUCLEOTIDE SEQUENCE [LARGE SCALE GENOMIC DNA]</scope>
    <source>
        <strain evidence="3">rifampicinis</strain>
    </source>
</reference>
<dbReference type="EMBL" id="CP062983">
    <property type="protein sequence ID" value="QPC83694.1"/>
    <property type="molecule type" value="Genomic_DNA"/>
</dbReference>
<gene>
    <name evidence="2" type="ORF">G4Y79_04745</name>
</gene>
<feature type="domain" description="Hen1 N-terminal" evidence="1">
    <location>
        <begin position="4"/>
        <end position="147"/>
    </location>
</feature>
<dbReference type="AlphaFoldDB" id="A0A7S8EB50"/>
<sequence length="231" mass="25538">MFGVLTITTTYRPATDLGYLLHKHPARVQTFKLAFGEAHVFYPEATEERCTAALLLDINPIGLVRGKRAFAFSQYVNDRPYVASSFLSVVIAQVYRSALNGTCKDRPELVETPIPLEVTISVMPSRGGEALLTRLFEPLGYMVTAVIRLIPITCPFPNATAHGVKSIVIGWVAPRTLYVELTKVIEVAVVGGRWFTSPGIGFVNQSASRTLFPFSFCRQTIKCTFRAEFAT</sequence>
<dbReference type="KEGG" id="pmet:G4Y79_04745"/>
<dbReference type="Proteomes" id="UP000594468">
    <property type="component" value="Chromosome"/>
</dbReference>
<dbReference type="InterPro" id="IPR024740">
    <property type="entry name" value="Hen1_N"/>
</dbReference>
<dbReference type="Pfam" id="PF12623">
    <property type="entry name" value="Hen1_L"/>
    <property type="match status" value="1"/>
</dbReference>
<keyword evidence="3" id="KW-1185">Reference proteome</keyword>
<organism evidence="2 3">
    <name type="scientific">Phototrophicus methaneseepsis</name>
    <dbReference type="NCBI Taxonomy" id="2710758"/>
    <lineage>
        <taxon>Bacteria</taxon>
        <taxon>Bacillati</taxon>
        <taxon>Chloroflexota</taxon>
        <taxon>Candidatus Thermofontia</taxon>
        <taxon>Phototrophicales</taxon>
        <taxon>Phototrophicaceae</taxon>
        <taxon>Phototrophicus</taxon>
    </lineage>
</organism>
<accession>A0A7S8EB50</accession>
<dbReference type="Gene3D" id="3.30.1610.20">
    <property type="entry name" value="Hen1, N-terminal domain"/>
    <property type="match status" value="1"/>
</dbReference>
<protein>
    <recommendedName>
        <fullName evidence="1">Hen1 N-terminal domain-containing protein</fullName>
    </recommendedName>
</protein>
<evidence type="ECO:0000313" key="3">
    <source>
        <dbReference type="Proteomes" id="UP000594468"/>
    </source>
</evidence>
<proteinExistence type="predicted"/>
<name>A0A7S8EB50_9CHLR</name>